<dbReference type="InterPro" id="IPR011990">
    <property type="entry name" value="TPR-like_helical_dom_sf"/>
</dbReference>
<dbReference type="InterPro" id="IPR016032">
    <property type="entry name" value="Sig_transdc_resp-reg_C-effctor"/>
</dbReference>
<dbReference type="InterPro" id="IPR000792">
    <property type="entry name" value="Tscrpt_reg_LuxR_C"/>
</dbReference>
<dbReference type="GO" id="GO:0006355">
    <property type="term" value="P:regulation of DNA-templated transcription"/>
    <property type="evidence" value="ECO:0007669"/>
    <property type="project" value="InterPro"/>
</dbReference>
<evidence type="ECO:0000256" key="2">
    <source>
        <dbReference type="ARBA" id="ARBA00023125"/>
    </source>
</evidence>
<protein>
    <submittedName>
        <fullName evidence="5">ATP-, maltotriose-and DNA-dependent transcriptional regulator MalT</fullName>
    </submittedName>
</protein>
<dbReference type="Gene3D" id="1.25.40.10">
    <property type="entry name" value="Tetratricopeptide repeat domain"/>
    <property type="match status" value="1"/>
</dbReference>
<dbReference type="Pfam" id="PF17874">
    <property type="entry name" value="TPR_MalT"/>
    <property type="match status" value="1"/>
</dbReference>
<dbReference type="SUPFAM" id="SSF48452">
    <property type="entry name" value="TPR-like"/>
    <property type="match status" value="1"/>
</dbReference>
<dbReference type="GO" id="GO:0003677">
    <property type="term" value="F:DNA binding"/>
    <property type="evidence" value="ECO:0007669"/>
    <property type="project" value="UniProtKB-KW"/>
</dbReference>
<evidence type="ECO:0000313" key="5">
    <source>
        <dbReference type="EMBL" id="SDU07715.1"/>
    </source>
</evidence>
<dbReference type="Pfam" id="PF00196">
    <property type="entry name" value="GerE"/>
    <property type="match status" value="1"/>
</dbReference>
<dbReference type="CDD" id="cd06170">
    <property type="entry name" value="LuxR_C_like"/>
    <property type="match status" value="1"/>
</dbReference>
<keyword evidence="6" id="KW-1185">Reference proteome</keyword>
<dbReference type="SUPFAM" id="SSF52540">
    <property type="entry name" value="P-loop containing nucleoside triphosphate hydrolases"/>
    <property type="match status" value="1"/>
</dbReference>
<dbReference type="InterPro" id="IPR059106">
    <property type="entry name" value="WHD_MalT"/>
</dbReference>
<evidence type="ECO:0000313" key="6">
    <source>
        <dbReference type="Proteomes" id="UP000243232"/>
    </source>
</evidence>
<evidence type="ECO:0000256" key="3">
    <source>
        <dbReference type="ARBA" id="ARBA00023163"/>
    </source>
</evidence>
<dbReference type="Pfam" id="PF25873">
    <property type="entry name" value="WHD_MalT"/>
    <property type="match status" value="1"/>
</dbReference>
<keyword evidence="1" id="KW-0805">Transcription regulation</keyword>
<dbReference type="Gene3D" id="3.40.50.300">
    <property type="entry name" value="P-loop containing nucleotide triphosphate hydrolases"/>
    <property type="match status" value="1"/>
</dbReference>
<keyword evidence="3" id="KW-0804">Transcription</keyword>
<dbReference type="InterPro" id="IPR036388">
    <property type="entry name" value="WH-like_DNA-bd_sf"/>
</dbReference>
<dbReference type="AlphaFoldDB" id="A0A1H2FK70"/>
<keyword evidence="2" id="KW-0238">DNA-binding</keyword>
<dbReference type="InterPro" id="IPR041617">
    <property type="entry name" value="TPR_MalT"/>
</dbReference>
<feature type="domain" description="HTH luxR-type" evidence="4">
    <location>
        <begin position="823"/>
        <end position="888"/>
    </location>
</feature>
<evidence type="ECO:0000256" key="1">
    <source>
        <dbReference type="ARBA" id="ARBA00023015"/>
    </source>
</evidence>
<evidence type="ECO:0000259" key="4">
    <source>
        <dbReference type="PROSITE" id="PS50043"/>
    </source>
</evidence>
<reference evidence="6" key="1">
    <citation type="submission" date="2016-10" db="EMBL/GenBank/DDBJ databases">
        <authorList>
            <person name="Varghese N."/>
            <person name="Submissions S."/>
        </authorList>
    </citation>
    <scope>NUCLEOTIDE SEQUENCE [LARGE SCALE GENOMIC DNA]</scope>
    <source>
        <strain evidence="6">DSM 17875</strain>
    </source>
</reference>
<dbReference type="PANTHER" id="PTHR44688:SF16">
    <property type="entry name" value="DNA-BINDING TRANSCRIPTIONAL ACTIVATOR DEVR_DOSR"/>
    <property type="match status" value="1"/>
</dbReference>
<dbReference type="PANTHER" id="PTHR44688">
    <property type="entry name" value="DNA-BINDING TRANSCRIPTIONAL ACTIVATOR DEVR_DOSR"/>
    <property type="match status" value="1"/>
</dbReference>
<dbReference type="STRING" id="364197.SAMN05216296_1637"/>
<gene>
    <name evidence="5" type="ORF">SAMN05216296_1637</name>
</gene>
<organism evidence="5 6">
    <name type="scientific">Pseudomonas pohangensis</name>
    <dbReference type="NCBI Taxonomy" id="364197"/>
    <lineage>
        <taxon>Bacteria</taxon>
        <taxon>Pseudomonadati</taxon>
        <taxon>Pseudomonadota</taxon>
        <taxon>Gammaproteobacteria</taxon>
        <taxon>Pseudomonadales</taxon>
        <taxon>Pseudomonadaceae</taxon>
        <taxon>Pseudomonas</taxon>
    </lineage>
</organism>
<dbReference type="InterPro" id="IPR027417">
    <property type="entry name" value="P-loop_NTPase"/>
</dbReference>
<dbReference type="Proteomes" id="UP000243232">
    <property type="component" value="Chromosome I"/>
</dbReference>
<proteinExistence type="predicted"/>
<dbReference type="PROSITE" id="PS50043">
    <property type="entry name" value="HTH_LUXR_2"/>
    <property type="match status" value="1"/>
</dbReference>
<dbReference type="OrthoDB" id="1123107at2"/>
<sequence length="893" mass="99425">MPASSRSPQLDSKFVPQVSARKPLPRPRLALPAALLEGPCRVVSVVAPAGYGKTTLLADWYSHCPVDRRAWLNLTDTDDEPARLLRLLIGAIQTAQPGLGQQALTLLDGQSQANPMSVLELLVSDLQQLAEVLLLFIDDVHLLGDAQSLQILDWLLQYAPQQLRLIIGSRHTPPVTLATLRLHGQLAELDQNQLALTADEAAALCSQRIKTPLSELALSRLMEKTEGWPAAVELLALALQDASDPALLLDDFWGSERAVVDYLGEVVFGRLSQTQRELLYQFAQFDLFCAALLCEASGDPQAGELMVELNQRQLFLLAMDRSGTWFRFHHLVQDYLRSNPPAGQAGHEARTLKAGATWLYAQGLIDEAIECSIRARDWEQACNWLAESVEDSAQRQGTTSTLLRWAKMIPRQWLDRYPLIRISVGFSLVLSSRRNEAEAELYDIEQCIDAWALCNPDKPDATRQFRCALELQRLFLLGVNDAGSKLLQPVRQWLEHWPDARLRYLGDVFNLAAYACKSNGDIAEGLAYAEHGRGIQRRDRGNYGLSWNLLLDALLHLKAGNLHAARNSSQQGLQLLREHLNGFPEHAAFQHVIQAAIAYEFDQLDSAEQLLEIGTEAIDALGIADILILTYLTRARLQCCRGNLDAGLQALRLGRQTARKQNLERVSVTLAAEECIWLLRRGEHSAALTLAHQFGFDLAIFPQHNLAADKASRVGPRLLLDQAPEMAVAQLSSPLLRSKEKGFQLRRTELLVLQAAALLRCGRDQEALAAWGQAITACNEFGYRRVLLNDLALIEPIRKAARSTGNLAEPDWLAAADSQEHDDQRVAEALTRKELRILTLLESGLSNRELAESIFISEGTLKWHLHNIYRKLECKSRTSALSAARRNGLLKRA</sequence>
<dbReference type="RefSeq" id="WP_090194055.1">
    <property type="nucleotide sequence ID" value="NZ_LT629785.1"/>
</dbReference>
<name>A0A1H2FK70_9PSED</name>
<accession>A0A1H2FK70</accession>
<dbReference type="EMBL" id="LT629785">
    <property type="protein sequence ID" value="SDU07715.1"/>
    <property type="molecule type" value="Genomic_DNA"/>
</dbReference>
<dbReference type="SMART" id="SM00421">
    <property type="entry name" value="HTH_LUXR"/>
    <property type="match status" value="1"/>
</dbReference>
<dbReference type="PRINTS" id="PR00038">
    <property type="entry name" value="HTHLUXR"/>
</dbReference>
<dbReference type="Gene3D" id="1.10.10.10">
    <property type="entry name" value="Winged helix-like DNA-binding domain superfamily/Winged helix DNA-binding domain"/>
    <property type="match status" value="1"/>
</dbReference>
<dbReference type="SUPFAM" id="SSF46894">
    <property type="entry name" value="C-terminal effector domain of the bipartite response regulators"/>
    <property type="match status" value="1"/>
</dbReference>